<evidence type="ECO:0000313" key="8">
    <source>
        <dbReference type="EMBL" id="OWZ84557.1"/>
    </source>
</evidence>
<keyword evidence="6 7" id="KW-0414">Isoprene biosynthesis</keyword>
<dbReference type="InterPro" id="IPR029044">
    <property type="entry name" value="Nucleotide-diphossugar_trans"/>
</dbReference>
<comment type="pathway">
    <text evidence="2 7">Isoprenoid biosynthesis; isopentenyl diphosphate biosynthesis via DXP pathway; isopentenyl diphosphate from 1-deoxy-D-xylulose 5-phosphate: step 2/6.</text>
</comment>
<evidence type="ECO:0000256" key="5">
    <source>
        <dbReference type="ARBA" id="ARBA00022695"/>
    </source>
</evidence>
<dbReference type="UniPathway" id="UPA00056">
    <property type="reaction ID" value="UER00093"/>
</dbReference>
<dbReference type="InterPro" id="IPR001228">
    <property type="entry name" value="IspD"/>
</dbReference>
<dbReference type="GO" id="GO:0019288">
    <property type="term" value="P:isopentenyl diphosphate biosynthetic process, methylerythritol 4-phosphate pathway"/>
    <property type="evidence" value="ECO:0007669"/>
    <property type="project" value="UniProtKB-UniRule"/>
</dbReference>
<dbReference type="AlphaFoldDB" id="A0A226C2C2"/>
<dbReference type="CDD" id="cd02516">
    <property type="entry name" value="CDP-ME_synthetase"/>
    <property type="match status" value="1"/>
</dbReference>
<name>A0A226C2C2_9FIRM</name>
<dbReference type="GO" id="GO:0050518">
    <property type="term" value="F:2-C-methyl-D-erythritol 4-phosphate cytidylyltransferase activity"/>
    <property type="evidence" value="ECO:0007669"/>
    <property type="project" value="UniProtKB-UniRule"/>
</dbReference>
<keyword evidence="4 7" id="KW-0808">Transferase</keyword>
<evidence type="ECO:0000256" key="7">
    <source>
        <dbReference type="HAMAP-Rule" id="MF_00108"/>
    </source>
</evidence>
<organism evidence="8 9">
    <name type="scientific">Natranaerobius trueperi</name>
    <dbReference type="NCBI Taxonomy" id="759412"/>
    <lineage>
        <taxon>Bacteria</taxon>
        <taxon>Bacillati</taxon>
        <taxon>Bacillota</taxon>
        <taxon>Clostridia</taxon>
        <taxon>Natranaerobiales</taxon>
        <taxon>Natranaerobiaceae</taxon>
        <taxon>Natranaerobius</taxon>
    </lineage>
</organism>
<accession>A0A226C2C2</accession>
<feature type="site" description="Positions MEP for the nucleophilic attack" evidence="7">
    <location>
        <position position="215"/>
    </location>
</feature>
<gene>
    <name evidence="7 8" type="primary">ispD</name>
    <name evidence="8" type="ORF">CDO51_03160</name>
</gene>
<evidence type="ECO:0000256" key="2">
    <source>
        <dbReference type="ARBA" id="ARBA00004787"/>
    </source>
</evidence>
<protein>
    <recommendedName>
        <fullName evidence="7">2-C-methyl-D-erythritol 4-phosphate cytidylyltransferase</fullName>
        <ecNumber evidence="7">2.7.7.60</ecNumber>
    </recommendedName>
    <alternativeName>
        <fullName evidence="7">4-diphosphocytidyl-2C-methyl-D-erythritol synthase</fullName>
    </alternativeName>
    <alternativeName>
        <fullName evidence="7">MEP cytidylyltransferase</fullName>
        <shortName evidence="7">MCT</shortName>
    </alternativeName>
</protein>
<comment type="caution">
    <text evidence="8">The sequence shown here is derived from an EMBL/GenBank/DDBJ whole genome shotgun (WGS) entry which is preliminary data.</text>
</comment>
<dbReference type="Proteomes" id="UP000214588">
    <property type="component" value="Unassembled WGS sequence"/>
</dbReference>
<evidence type="ECO:0000256" key="4">
    <source>
        <dbReference type="ARBA" id="ARBA00022679"/>
    </source>
</evidence>
<dbReference type="InterPro" id="IPR034683">
    <property type="entry name" value="IspD/TarI"/>
</dbReference>
<dbReference type="PANTHER" id="PTHR32125">
    <property type="entry name" value="2-C-METHYL-D-ERYTHRITOL 4-PHOSPHATE CYTIDYLYLTRANSFERASE, CHLOROPLASTIC"/>
    <property type="match status" value="1"/>
</dbReference>
<dbReference type="EC" id="2.7.7.60" evidence="7"/>
<dbReference type="Pfam" id="PF01128">
    <property type="entry name" value="IspD"/>
    <property type="match status" value="1"/>
</dbReference>
<dbReference type="NCBIfam" id="TIGR00453">
    <property type="entry name" value="ispD"/>
    <property type="match status" value="1"/>
</dbReference>
<comment type="function">
    <text evidence="7">Catalyzes the formation of 4-diphosphocytidyl-2-C-methyl-D-erythritol from CTP and 2-C-methyl-D-erythritol 4-phosphate (MEP).</text>
</comment>
<dbReference type="InterPro" id="IPR050088">
    <property type="entry name" value="IspD/TarI_cytidylyltransf_bact"/>
</dbReference>
<dbReference type="EMBL" id="NIQC01000004">
    <property type="protein sequence ID" value="OWZ84557.1"/>
    <property type="molecule type" value="Genomic_DNA"/>
</dbReference>
<evidence type="ECO:0000256" key="3">
    <source>
        <dbReference type="ARBA" id="ARBA00009789"/>
    </source>
</evidence>
<feature type="site" description="Transition state stabilizer" evidence="7">
    <location>
        <position position="21"/>
    </location>
</feature>
<dbReference type="InterPro" id="IPR018294">
    <property type="entry name" value="ISPD_synthase_CS"/>
</dbReference>
<keyword evidence="9" id="KW-1185">Reference proteome</keyword>
<evidence type="ECO:0000313" key="9">
    <source>
        <dbReference type="Proteomes" id="UP000214588"/>
    </source>
</evidence>
<dbReference type="PANTHER" id="PTHR32125:SF4">
    <property type="entry name" value="2-C-METHYL-D-ERYTHRITOL 4-PHOSPHATE CYTIDYLYLTRANSFERASE, CHLOROPLASTIC"/>
    <property type="match status" value="1"/>
</dbReference>
<dbReference type="PROSITE" id="PS01295">
    <property type="entry name" value="ISPD"/>
    <property type="match status" value="1"/>
</dbReference>
<evidence type="ECO:0000256" key="6">
    <source>
        <dbReference type="ARBA" id="ARBA00023229"/>
    </source>
</evidence>
<dbReference type="SUPFAM" id="SSF53448">
    <property type="entry name" value="Nucleotide-diphospho-sugar transferases"/>
    <property type="match status" value="1"/>
</dbReference>
<feature type="site" description="Transition state stabilizer" evidence="7">
    <location>
        <position position="14"/>
    </location>
</feature>
<comment type="catalytic activity">
    <reaction evidence="1 7">
        <text>2-C-methyl-D-erythritol 4-phosphate + CTP + H(+) = 4-CDP-2-C-methyl-D-erythritol + diphosphate</text>
        <dbReference type="Rhea" id="RHEA:13429"/>
        <dbReference type="ChEBI" id="CHEBI:15378"/>
        <dbReference type="ChEBI" id="CHEBI:33019"/>
        <dbReference type="ChEBI" id="CHEBI:37563"/>
        <dbReference type="ChEBI" id="CHEBI:57823"/>
        <dbReference type="ChEBI" id="CHEBI:58262"/>
        <dbReference type="EC" id="2.7.7.60"/>
    </reaction>
</comment>
<proteinExistence type="inferred from homology"/>
<reference evidence="8 9" key="1">
    <citation type="submission" date="2017-06" db="EMBL/GenBank/DDBJ databases">
        <title>Draft Genome Sequence of Natranaerobius trueperi halophilic, alkalithermophilic bacteria from soda lakes.</title>
        <authorList>
            <person name="Zhao B."/>
        </authorList>
    </citation>
    <scope>NUCLEOTIDE SEQUENCE [LARGE SCALE GENOMIC DNA]</scope>
    <source>
        <strain evidence="8 9">DSM 18760</strain>
    </source>
</reference>
<dbReference type="OrthoDB" id="9806837at2"/>
<dbReference type="Gene3D" id="3.90.550.10">
    <property type="entry name" value="Spore Coat Polysaccharide Biosynthesis Protein SpsA, Chain A"/>
    <property type="match status" value="1"/>
</dbReference>
<dbReference type="FunFam" id="3.90.550.10:FF:000003">
    <property type="entry name" value="2-C-methyl-D-erythritol 4-phosphate cytidylyltransferase"/>
    <property type="match status" value="1"/>
</dbReference>
<sequence length="234" mass="26322">MISVVLPAGGQGKRMKSSQNKQYLMLNEEPILSHTWRVFARLTCVFIKEIILVVADGEQQFCEDEVVKPYISEKHPEVKVISGGKERQHSVFEGLKLVSEEVEMVVIHDGARPLVSEDVIYQTIGVASESKSAISAVPVKDTIKMINKNSNTVEKTLSRDQLVYVQTPQVFDKELIIKAYENAFKKRMIGTDDSYLVEMLGHNVDVVQGDYQNIKITTPEDLIVAKEILKERGS</sequence>
<comment type="similarity">
    <text evidence="3 7">Belongs to the IspD/TarI cytidylyltransferase family. IspD subfamily.</text>
</comment>
<dbReference type="HAMAP" id="MF_00108">
    <property type="entry name" value="IspD"/>
    <property type="match status" value="1"/>
</dbReference>
<evidence type="ECO:0000256" key="1">
    <source>
        <dbReference type="ARBA" id="ARBA00001282"/>
    </source>
</evidence>
<keyword evidence="5 7" id="KW-0548">Nucleotidyltransferase</keyword>
<feature type="site" description="Positions MEP for the nucleophilic attack" evidence="7">
    <location>
        <position position="159"/>
    </location>
</feature>